<gene>
    <name evidence="8" type="ORF">BJ122_10680</name>
</gene>
<feature type="domain" description="Response regulatory" evidence="6">
    <location>
        <begin position="710"/>
        <end position="825"/>
    </location>
</feature>
<evidence type="ECO:0000313" key="8">
    <source>
        <dbReference type="EMBL" id="PYF03589.1"/>
    </source>
</evidence>
<organism evidence="8 9">
    <name type="scientific">Rhodopseudomonas faecalis</name>
    <dbReference type="NCBI Taxonomy" id="99655"/>
    <lineage>
        <taxon>Bacteria</taxon>
        <taxon>Pseudomonadati</taxon>
        <taxon>Pseudomonadota</taxon>
        <taxon>Alphaproteobacteria</taxon>
        <taxon>Hyphomicrobiales</taxon>
        <taxon>Nitrobacteraceae</taxon>
        <taxon>Rhodopseudomonas</taxon>
    </lineage>
</organism>
<dbReference type="InterPro" id="IPR004358">
    <property type="entry name" value="Sig_transdc_His_kin-like_C"/>
</dbReference>
<dbReference type="Gene3D" id="3.40.50.2300">
    <property type="match status" value="1"/>
</dbReference>
<dbReference type="SUPFAM" id="SSF55874">
    <property type="entry name" value="ATPase domain of HSP90 chaperone/DNA topoisomerase II/histidine kinase"/>
    <property type="match status" value="1"/>
</dbReference>
<protein>
    <recommendedName>
        <fullName evidence="2">histidine kinase</fullName>
        <ecNumber evidence="2">2.7.13.3</ecNumber>
    </recommendedName>
</protein>
<dbReference type="InterPro" id="IPR013655">
    <property type="entry name" value="PAS_fold_3"/>
</dbReference>
<dbReference type="InterPro" id="IPR036890">
    <property type="entry name" value="HATPase_C_sf"/>
</dbReference>
<dbReference type="InterPro" id="IPR036097">
    <property type="entry name" value="HisK_dim/P_sf"/>
</dbReference>
<feature type="domain" description="PAS" evidence="7">
    <location>
        <begin position="326"/>
        <end position="396"/>
    </location>
</feature>
<keyword evidence="3 4" id="KW-0597">Phosphoprotein</keyword>
<dbReference type="SUPFAM" id="SSF55785">
    <property type="entry name" value="PYP-like sensor domain (PAS domain)"/>
    <property type="match status" value="1"/>
</dbReference>
<name>A0A318TV76_9BRAD</name>
<dbReference type="SUPFAM" id="SSF52172">
    <property type="entry name" value="CheY-like"/>
    <property type="match status" value="1"/>
</dbReference>
<dbReference type="PANTHER" id="PTHR43065">
    <property type="entry name" value="SENSOR HISTIDINE KINASE"/>
    <property type="match status" value="1"/>
</dbReference>
<dbReference type="CDD" id="cd00082">
    <property type="entry name" value="HisKA"/>
    <property type="match status" value="1"/>
</dbReference>
<evidence type="ECO:0000259" key="6">
    <source>
        <dbReference type="PROSITE" id="PS50110"/>
    </source>
</evidence>
<feature type="modified residue" description="4-aspartylphosphate" evidence="4">
    <location>
        <position position="760"/>
    </location>
</feature>
<dbReference type="CDD" id="cd00130">
    <property type="entry name" value="PAS"/>
    <property type="match status" value="1"/>
</dbReference>
<evidence type="ECO:0000259" key="5">
    <source>
        <dbReference type="PROSITE" id="PS50109"/>
    </source>
</evidence>
<keyword evidence="8" id="KW-0808">Transferase</keyword>
<dbReference type="NCBIfam" id="TIGR00229">
    <property type="entry name" value="sensory_box"/>
    <property type="match status" value="1"/>
</dbReference>
<dbReference type="InterPro" id="IPR003661">
    <property type="entry name" value="HisK_dim/P_dom"/>
</dbReference>
<dbReference type="Gene3D" id="3.30.565.10">
    <property type="entry name" value="Histidine kinase-like ATPase, C-terminal domain"/>
    <property type="match status" value="1"/>
</dbReference>
<keyword evidence="9" id="KW-1185">Reference proteome</keyword>
<sequence length="827" mass="90932">MRWNQGLPSSSILADIFPGASELSQLMRAHDWASTPLGPPTSWPEGLKVPLRMMLTSRFEMWLGWGPDLAFFYNDAYIPTLGAKHPKALGQPMREVWREVFADVEDRIRSVMVDSIATWDKALLLLLNRNGYLEETYHTFSYSPLRGDTGATEGLMCVVTEETERVISERRLNTLRALADGLIGTQTINQVIGEVRTALAFNNRDFPFGLIYLLEPSGGWRAEALSREAQPLLGVEWPLQGFEGSVSARRIALQGLSHHLPRGAWQIPPSEALLLPITRGTGKPFGTLVLGLNPYRPRDYDIVGFSQLIAGQISGALANVEALDSERRRADRIWMNSRDLLLVVDQDGVFRAVSPSWTRVLGYAPDELLGSDFRKFVHPDDLAQSEEALATAVRSDNLTAFENRVVAKSGEVRWISWNTSLEDRLVYAYGRDITAEKQQALALLAAEEQLRQSQKMEAVGQLTGGIAHDYNNMLAVVIGSLELLNRKLGDPSPLVKRYIDAAMDGARRSAALTQRLLAFSRQQPLNPQIVDANRLVAETSELLRHSIDANVRLETVLAGGLWRVHADPNQLASVLLNLAVNARDAMPDGGRLTIETQNFYLDDAYSAANFGVSPGQFVMIAVSDSGTGMTPEVMAKAFDPFFTTKEVGKGTGLGLSQVYGFIRQSCGHVKIYSELERGTTVKVYLPRMLEQGDLPVAMPRAEAPAAEGAAVLVVEDEAAMRDFSVEALTSLGYQVFAADGGAAALALLGQHPQIELLFTDIVMPDMNGQQLAEEACRRRPDLKVLFTTGYTRNAVVHNGVLDPGVVLLGKPFGIDQLAEQVRKVLEK</sequence>
<dbReference type="InterPro" id="IPR035965">
    <property type="entry name" value="PAS-like_dom_sf"/>
</dbReference>
<evidence type="ECO:0000313" key="9">
    <source>
        <dbReference type="Proteomes" id="UP000248148"/>
    </source>
</evidence>
<dbReference type="AlphaFoldDB" id="A0A318TV76"/>
<dbReference type="InterPro" id="IPR000014">
    <property type="entry name" value="PAS"/>
</dbReference>
<dbReference type="SMART" id="SM00388">
    <property type="entry name" value="HisKA"/>
    <property type="match status" value="1"/>
</dbReference>
<dbReference type="InterPro" id="IPR005467">
    <property type="entry name" value="His_kinase_dom"/>
</dbReference>
<keyword evidence="8" id="KW-0418">Kinase</keyword>
<evidence type="ECO:0000256" key="3">
    <source>
        <dbReference type="ARBA" id="ARBA00022553"/>
    </source>
</evidence>
<reference evidence="8 9" key="1">
    <citation type="submission" date="2018-06" db="EMBL/GenBank/DDBJ databases">
        <title>Genomic Encyclopedia of Archaeal and Bacterial Type Strains, Phase II (KMG-II): from individual species to whole genera.</title>
        <authorList>
            <person name="Goeker M."/>
        </authorList>
    </citation>
    <scope>NUCLEOTIDE SEQUENCE [LARGE SCALE GENOMIC DNA]</scope>
    <source>
        <strain evidence="8 9">JCM 11668</strain>
    </source>
</reference>
<dbReference type="SMART" id="SM00091">
    <property type="entry name" value="PAS"/>
    <property type="match status" value="1"/>
</dbReference>
<dbReference type="SMART" id="SM00448">
    <property type="entry name" value="REC"/>
    <property type="match status" value="1"/>
</dbReference>
<comment type="catalytic activity">
    <reaction evidence="1">
        <text>ATP + protein L-histidine = ADP + protein N-phospho-L-histidine.</text>
        <dbReference type="EC" id="2.7.13.3"/>
    </reaction>
</comment>
<evidence type="ECO:0000256" key="1">
    <source>
        <dbReference type="ARBA" id="ARBA00000085"/>
    </source>
</evidence>
<evidence type="ECO:0000256" key="4">
    <source>
        <dbReference type="PROSITE-ProRule" id="PRU00169"/>
    </source>
</evidence>
<dbReference type="Pfam" id="PF08447">
    <property type="entry name" value="PAS_3"/>
    <property type="match status" value="1"/>
</dbReference>
<dbReference type="SUPFAM" id="SSF55781">
    <property type="entry name" value="GAF domain-like"/>
    <property type="match status" value="1"/>
</dbReference>
<feature type="domain" description="Histidine kinase" evidence="5">
    <location>
        <begin position="465"/>
        <end position="689"/>
    </location>
</feature>
<dbReference type="PROSITE" id="PS50109">
    <property type="entry name" value="HIS_KIN"/>
    <property type="match status" value="1"/>
</dbReference>
<dbReference type="SMART" id="SM00387">
    <property type="entry name" value="HATPase_c"/>
    <property type="match status" value="1"/>
</dbReference>
<evidence type="ECO:0000259" key="7">
    <source>
        <dbReference type="PROSITE" id="PS50112"/>
    </source>
</evidence>
<dbReference type="SUPFAM" id="SSF47384">
    <property type="entry name" value="Homodimeric domain of signal transducing histidine kinase"/>
    <property type="match status" value="1"/>
</dbReference>
<dbReference type="EMBL" id="QJTI01000006">
    <property type="protein sequence ID" value="PYF03589.1"/>
    <property type="molecule type" value="Genomic_DNA"/>
</dbReference>
<dbReference type="PROSITE" id="PS50110">
    <property type="entry name" value="RESPONSE_REGULATORY"/>
    <property type="match status" value="1"/>
</dbReference>
<dbReference type="InterPro" id="IPR011006">
    <property type="entry name" value="CheY-like_superfamily"/>
</dbReference>
<comment type="caution">
    <text evidence="8">The sequence shown here is derived from an EMBL/GenBank/DDBJ whole genome shotgun (WGS) entry which is preliminary data.</text>
</comment>
<dbReference type="PRINTS" id="PR00344">
    <property type="entry name" value="BCTRLSENSOR"/>
</dbReference>
<dbReference type="Gene3D" id="1.10.287.130">
    <property type="match status" value="1"/>
</dbReference>
<dbReference type="InterPro" id="IPR001789">
    <property type="entry name" value="Sig_transdc_resp-reg_receiver"/>
</dbReference>
<dbReference type="Pfam" id="PF00072">
    <property type="entry name" value="Response_reg"/>
    <property type="match status" value="1"/>
</dbReference>
<evidence type="ECO:0000256" key="2">
    <source>
        <dbReference type="ARBA" id="ARBA00012438"/>
    </source>
</evidence>
<dbReference type="InterPro" id="IPR003594">
    <property type="entry name" value="HATPase_dom"/>
</dbReference>
<dbReference type="Gene3D" id="3.30.450.20">
    <property type="entry name" value="PAS domain"/>
    <property type="match status" value="2"/>
</dbReference>
<dbReference type="Pfam" id="PF02518">
    <property type="entry name" value="HATPase_c"/>
    <property type="match status" value="1"/>
</dbReference>
<proteinExistence type="predicted"/>
<dbReference type="GO" id="GO:0000155">
    <property type="term" value="F:phosphorelay sensor kinase activity"/>
    <property type="evidence" value="ECO:0007669"/>
    <property type="project" value="InterPro"/>
</dbReference>
<dbReference type="EC" id="2.7.13.3" evidence="2"/>
<dbReference type="Pfam" id="PF00512">
    <property type="entry name" value="HisKA"/>
    <property type="match status" value="1"/>
</dbReference>
<accession>A0A318TV76</accession>
<dbReference type="Proteomes" id="UP000248148">
    <property type="component" value="Unassembled WGS sequence"/>
</dbReference>
<dbReference type="PANTHER" id="PTHR43065:SF49">
    <property type="entry name" value="HISTIDINE KINASE"/>
    <property type="match status" value="1"/>
</dbReference>
<dbReference type="PROSITE" id="PS50112">
    <property type="entry name" value="PAS"/>
    <property type="match status" value="1"/>
</dbReference>